<evidence type="ECO:0000256" key="7">
    <source>
        <dbReference type="RuleBase" id="RU363032"/>
    </source>
</evidence>
<dbReference type="Pfam" id="PF00528">
    <property type="entry name" value="BPD_transp_1"/>
    <property type="match status" value="1"/>
</dbReference>
<evidence type="ECO:0000313" key="9">
    <source>
        <dbReference type="EMBL" id="MBB3149169.1"/>
    </source>
</evidence>
<dbReference type="GO" id="GO:0005886">
    <property type="term" value="C:plasma membrane"/>
    <property type="evidence" value="ECO:0007669"/>
    <property type="project" value="UniProtKB-SubCell"/>
</dbReference>
<evidence type="ECO:0000313" key="10">
    <source>
        <dbReference type="Proteomes" id="UP000554520"/>
    </source>
</evidence>
<accession>A0A839UKY3</accession>
<dbReference type="GO" id="GO:0055085">
    <property type="term" value="P:transmembrane transport"/>
    <property type="evidence" value="ECO:0007669"/>
    <property type="project" value="InterPro"/>
</dbReference>
<feature type="transmembrane region" description="Helical" evidence="7">
    <location>
        <begin position="292"/>
        <end position="318"/>
    </location>
</feature>
<evidence type="ECO:0000256" key="1">
    <source>
        <dbReference type="ARBA" id="ARBA00004651"/>
    </source>
</evidence>
<proteinExistence type="inferred from homology"/>
<feature type="transmembrane region" description="Helical" evidence="7">
    <location>
        <begin position="21"/>
        <end position="40"/>
    </location>
</feature>
<evidence type="ECO:0000256" key="5">
    <source>
        <dbReference type="ARBA" id="ARBA00022989"/>
    </source>
</evidence>
<reference evidence="9 10" key="1">
    <citation type="submission" date="2020-08" db="EMBL/GenBank/DDBJ databases">
        <title>Genomic Encyclopedia of Type Strains, Phase III (KMG-III): the genomes of soil and plant-associated and newly described type strains.</title>
        <authorList>
            <person name="Whitman W."/>
        </authorList>
    </citation>
    <scope>NUCLEOTIDE SEQUENCE [LARGE SCALE GENOMIC DNA]</scope>
    <source>
        <strain evidence="9 10">CECT 7015</strain>
    </source>
</reference>
<name>A0A839UKY3_9HYPH</name>
<sequence>MLKFTSAISPLMTLICRRIAFGALTLLILSMLVFFATEILPGDAARVVLGRAANETALQALREQLHLDEPVAARYWHWLVNICTGDFGTSLVNGRPIAELVASRLMNSAVLLVLTTGLTIPLAVGLGVFAALRRGRRSDSFLSVAALVVASLPEFVIGIGLIIVFATVVVQWLPPVSMVPPGTSVFARPLVLVLPTLTLGLVSFPYIFRMIRATMIDVLESDYMEMATLKGLPRWRMTFVHALPNAVAPAIQVVALMLAYLAGGTVMIEYVFGYAGLGQGLMNAIQSRDMPVIQVIVLLLAAFYVLVNLAADIVTILVTPKLRTGTW</sequence>
<evidence type="ECO:0000256" key="2">
    <source>
        <dbReference type="ARBA" id="ARBA00022448"/>
    </source>
</evidence>
<evidence type="ECO:0000256" key="3">
    <source>
        <dbReference type="ARBA" id="ARBA00022475"/>
    </source>
</evidence>
<feature type="transmembrane region" description="Helical" evidence="7">
    <location>
        <begin position="246"/>
        <end position="272"/>
    </location>
</feature>
<keyword evidence="6 7" id="KW-0472">Membrane</keyword>
<dbReference type="Gene3D" id="1.10.3720.10">
    <property type="entry name" value="MetI-like"/>
    <property type="match status" value="1"/>
</dbReference>
<comment type="subcellular location">
    <subcellularLocation>
        <location evidence="1 7">Cell membrane</location>
        <topology evidence="1 7">Multi-pass membrane protein</topology>
    </subcellularLocation>
</comment>
<keyword evidence="10" id="KW-1185">Reference proteome</keyword>
<evidence type="ECO:0000256" key="6">
    <source>
        <dbReference type="ARBA" id="ARBA00023136"/>
    </source>
</evidence>
<evidence type="ECO:0000259" key="8">
    <source>
        <dbReference type="PROSITE" id="PS50928"/>
    </source>
</evidence>
<gene>
    <name evidence="9" type="ORF">FHS21_005621</name>
</gene>
<dbReference type="RefSeq" id="WP_210283643.1">
    <property type="nucleotide sequence ID" value="NZ_JACHXN010000028.1"/>
</dbReference>
<dbReference type="InterPro" id="IPR045621">
    <property type="entry name" value="BPD_transp_1_N"/>
</dbReference>
<comment type="similarity">
    <text evidence="7">Belongs to the binding-protein-dependent transport system permease family.</text>
</comment>
<organism evidence="9 10">
    <name type="scientific">Phyllobacterium trifolii</name>
    <dbReference type="NCBI Taxonomy" id="300193"/>
    <lineage>
        <taxon>Bacteria</taxon>
        <taxon>Pseudomonadati</taxon>
        <taxon>Pseudomonadota</taxon>
        <taxon>Alphaproteobacteria</taxon>
        <taxon>Hyphomicrobiales</taxon>
        <taxon>Phyllobacteriaceae</taxon>
        <taxon>Phyllobacterium</taxon>
    </lineage>
</organism>
<dbReference type="Proteomes" id="UP000554520">
    <property type="component" value="Unassembled WGS sequence"/>
</dbReference>
<dbReference type="CDD" id="cd06261">
    <property type="entry name" value="TM_PBP2"/>
    <property type="match status" value="1"/>
</dbReference>
<dbReference type="PROSITE" id="PS50928">
    <property type="entry name" value="ABC_TM1"/>
    <property type="match status" value="1"/>
</dbReference>
<dbReference type="Pfam" id="PF19300">
    <property type="entry name" value="BPD_transp_1_N"/>
    <property type="match status" value="1"/>
</dbReference>
<keyword evidence="2 7" id="KW-0813">Transport</keyword>
<protein>
    <submittedName>
        <fullName evidence="9">Peptide/nickel transport system permease protein</fullName>
    </submittedName>
</protein>
<feature type="transmembrane region" description="Helical" evidence="7">
    <location>
        <begin position="109"/>
        <end position="132"/>
    </location>
</feature>
<dbReference type="InterPro" id="IPR035906">
    <property type="entry name" value="MetI-like_sf"/>
</dbReference>
<dbReference type="EMBL" id="JACHXN010000028">
    <property type="protein sequence ID" value="MBB3149169.1"/>
    <property type="molecule type" value="Genomic_DNA"/>
</dbReference>
<evidence type="ECO:0000256" key="4">
    <source>
        <dbReference type="ARBA" id="ARBA00022692"/>
    </source>
</evidence>
<keyword evidence="5 7" id="KW-1133">Transmembrane helix</keyword>
<keyword evidence="3" id="KW-1003">Cell membrane</keyword>
<dbReference type="SUPFAM" id="SSF161098">
    <property type="entry name" value="MetI-like"/>
    <property type="match status" value="1"/>
</dbReference>
<dbReference type="InterPro" id="IPR000515">
    <property type="entry name" value="MetI-like"/>
</dbReference>
<keyword evidence="4 7" id="KW-0812">Transmembrane</keyword>
<comment type="caution">
    <text evidence="9">The sequence shown here is derived from an EMBL/GenBank/DDBJ whole genome shotgun (WGS) entry which is preliminary data.</text>
</comment>
<dbReference type="AlphaFoldDB" id="A0A839UKY3"/>
<feature type="transmembrane region" description="Helical" evidence="7">
    <location>
        <begin position="185"/>
        <end position="208"/>
    </location>
</feature>
<dbReference type="PANTHER" id="PTHR43163:SF3">
    <property type="entry name" value="PEPTIDE ABC TRANSPORTER PERMEASE PROTEIN"/>
    <property type="match status" value="1"/>
</dbReference>
<dbReference type="PANTHER" id="PTHR43163">
    <property type="entry name" value="DIPEPTIDE TRANSPORT SYSTEM PERMEASE PROTEIN DPPB-RELATED"/>
    <property type="match status" value="1"/>
</dbReference>
<feature type="transmembrane region" description="Helical" evidence="7">
    <location>
        <begin position="144"/>
        <end position="173"/>
    </location>
</feature>
<feature type="domain" description="ABC transmembrane type-1" evidence="8">
    <location>
        <begin position="105"/>
        <end position="311"/>
    </location>
</feature>